<feature type="non-terminal residue" evidence="2">
    <location>
        <position position="100"/>
    </location>
</feature>
<name>A0A426XQX5_ENSVE</name>
<dbReference type="EMBL" id="AMZH03018210">
    <property type="protein sequence ID" value="RRT41906.1"/>
    <property type="molecule type" value="Genomic_DNA"/>
</dbReference>
<organism evidence="2 3">
    <name type="scientific">Ensete ventricosum</name>
    <name type="common">Abyssinian banana</name>
    <name type="synonym">Musa ensete</name>
    <dbReference type="NCBI Taxonomy" id="4639"/>
    <lineage>
        <taxon>Eukaryota</taxon>
        <taxon>Viridiplantae</taxon>
        <taxon>Streptophyta</taxon>
        <taxon>Embryophyta</taxon>
        <taxon>Tracheophyta</taxon>
        <taxon>Spermatophyta</taxon>
        <taxon>Magnoliopsida</taxon>
        <taxon>Liliopsida</taxon>
        <taxon>Zingiberales</taxon>
        <taxon>Musaceae</taxon>
        <taxon>Ensete</taxon>
    </lineage>
</organism>
<feature type="region of interest" description="Disordered" evidence="1">
    <location>
        <begin position="53"/>
        <end position="100"/>
    </location>
</feature>
<evidence type="ECO:0000313" key="2">
    <source>
        <dbReference type="EMBL" id="RRT41906.1"/>
    </source>
</evidence>
<evidence type="ECO:0000313" key="3">
    <source>
        <dbReference type="Proteomes" id="UP000287651"/>
    </source>
</evidence>
<sequence length="100" mass="11469">MNSSRNNSRTIGKTRTAWYIPVRQLTGTRTGRYRAVALRSAVDGRFSSSMVDFRRLRPIEEEKGKKKKRKRRRRRRRRGGGGEVPRVTLAATLPGGRSRA</sequence>
<accession>A0A426XQX5</accession>
<dbReference type="Proteomes" id="UP000287651">
    <property type="component" value="Unassembled WGS sequence"/>
</dbReference>
<proteinExistence type="predicted"/>
<protein>
    <submittedName>
        <fullName evidence="2">Uncharacterized protein</fullName>
    </submittedName>
</protein>
<dbReference type="AlphaFoldDB" id="A0A426XQX5"/>
<reference evidence="2 3" key="1">
    <citation type="journal article" date="2014" name="Agronomy (Basel)">
        <title>A Draft Genome Sequence for Ensete ventricosum, the Drought-Tolerant Tree Against Hunger.</title>
        <authorList>
            <person name="Harrison J."/>
            <person name="Moore K.A."/>
            <person name="Paszkiewicz K."/>
            <person name="Jones T."/>
            <person name="Grant M."/>
            <person name="Ambacheew D."/>
            <person name="Muzemil S."/>
            <person name="Studholme D.J."/>
        </authorList>
    </citation>
    <scope>NUCLEOTIDE SEQUENCE [LARGE SCALE GENOMIC DNA]</scope>
</reference>
<comment type="caution">
    <text evidence="2">The sequence shown here is derived from an EMBL/GenBank/DDBJ whole genome shotgun (WGS) entry which is preliminary data.</text>
</comment>
<feature type="compositionally biased region" description="Basic and acidic residues" evidence="1">
    <location>
        <begin position="53"/>
        <end position="64"/>
    </location>
</feature>
<evidence type="ECO:0000256" key="1">
    <source>
        <dbReference type="SAM" id="MobiDB-lite"/>
    </source>
</evidence>
<gene>
    <name evidence="2" type="ORF">B296_00055468</name>
</gene>
<feature type="compositionally biased region" description="Basic residues" evidence="1">
    <location>
        <begin position="65"/>
        <end position="79"/>
    </location>
</feature>